<dbReference type="SUPFAM" id="SSF53335">
    <property type="entry name" value="S-adenosyl-L-methionine-dependent methyltransferases"/>
    <property type="match status" value="1"/>
</dbReference>
<dbReference type="PATRIC" id="fig|1121014.3.peg.2609"/>
<feature type="domain" description="Methyltransferase FkbM" evidence="1">
    <location>
        <begin position="76"/>
        <end position="219"/>
    </location>
</feature>
<dbReference type="PANTHER" id="PTHR34203:SF15">
    <property type="entry name" value="SLL1173 PROTEIN"/>
    <property type="match status" value="1"/>
</dbReference>
<dbReference type="OrthoDB" id="9814604at2"/>
<accession>A0A087MF64</accession>
<dbReference type="NCBIfam" id="TIGR01444">
    <property type="entry name" value="fkbM_fam"/>
    <property type="match status" value="1"/>
</dbReference>
<evidence type="ECO:0000259" key="1">
    <source>
        <dbReference type="Pfam" id="PF05050"/>
    </source>
</evidence>
<dbReference type="EMBL" id="AVCJ01000051">
    <property type="protein sequence ID" value="KFL35517.1"/>
    <property type="molecule type" value="Genomic_DNA"/>
</dbReference>
<name>A0A087MF64_9GAMM</name>
<dbReference type="PANTHER" id="PTHR34203">
    <property type="entry name" value="METHYLTRANSFERASE, FKBM FAMILY PROTEIN"/>
    <property type="match status" value="1"/>
</dbReference>
<reference evidence="3" key="1">
    <citation type="submission" date="2013-08" db="EMBL/GenBank/DDBJ databases">
        <title>Genome sequencing of Arenimonas donghaensis.</title>
        <authorList>
            <person name="Chen F."/>
            <person name="Wang G."/>
        </authorList>
    </citation>
    <scope>NUCLEOTIDE SEQUENCE [LARGE SCALE GENOMIC DNA]</scope>
    <source>
        <strain evidence="3">HO3-R19</strain>
    </source>
</reference>
<dbReference type="InterPro" id="IPR006342">
    <property type="entry name" value="FkbM_mtfrase"/>
</dbReference>
<proteinExistence type="predicted"/>
<keyword evidence="3" id="KW-1185">Reference proteome</keyword>
<dbReference type="STRING" id="1121014.N788_08555"/>
<dbReference type="Gene3D" id="3.40.50.150">
    <property type="entry name" value="Vaccinia Virus protein VP39"/>
    <property type="match status" value="1"/>
</dbReference>
<evidence type="ECO:0000313" key="3">
    <source>
        <dbReference type="Proteomes" id="UP000029085"/>
    </source>
</evidence>
<dbReference type="Proteomes" id="UP000029085">
    <property type="component" value="Unassembled WGS sequence"/>
</dbReference>
<evidence type="ECO:0000313" key="2">
    <source>
        <dbReference type="EMBL" id="KFL35517.1"/>
    </source>
</evidence>
<gene>
    <name evidence="2" type="ORF">N788_08555</name>
</gene>
<dbReference type="RefSeq" id="WP_034225993.1">
    <property type="nucleotide sequence ID" value="NZ_AVCJ01000051.1"/>
</dbReference>
<organism evidence="2 3">
    <name type="scientific">Arenimonas donghaensis DSM 18148 = HO3-R19</name>
    <dbReference type="NCBI Taxonomy" id="1121014"/>
    <lineage>
        <taxon>Bacteria</taxon>
        <taxon>Pseudomonadati</taxon>
        <taxon>Pseudomonadota</taxon>
        <taxon>Gammaproteobacteria</taxon>
        <taxon>Lysobacterales</taxon>
        <taxon>Lysobacteraceae</taxon>
        <taxon>Arenimonas</taxon>
    </lineage>
</organism>
<dbReference type="AlphaFoldDB" id="A0A087MF64"/>
<dbReference type="InterPro" id="IPR029063">
    <property type="entry name" value="SAM-dependent_MTases_sf"/>
</dbReference>
<dbReference type="Pfam" id="PF05050">
    <property type="entry name" value="Methyltransf_21"/>
    <property type="match status" value="1"/>
</dbReference>
<sequence>MRAALDLPGAIKHAMLRLMPWVQTAWARHRATGLVFLVSPRDVVGRTIMRRHAYEPTLTDWLLATIDAGPPGIFIDVGANLGWFTLQAARRSNTQRVVAFEPDVGNHRLLQRNLDHNGLADRVDAVACALGGEAGLARLSRYKGSNLGKHSLAVDHGQGGTWVPVDALDSVLGQLGFAQAPVAAIKVDVEGYEPLVLAGAGLALARARALLVELSPDLSRAGGLDLPSALDAIAAAGFVPEVWDQPGPVPGIAQLRGHPGQCTVGFRKQAG</sequence>
<dbReference type="InterPro" id="IPR052514">
    <property type="entry name" value="SAM-dependent_MTase"/>
</dbReference>
<protein>
    <recommendedName>
        <fullName evidence="1">Methyltransferase FkbM domain-containing protein</fullName>
    </recommendedName>
</protein>
<comment type="caution">
    <text evidence="2">The sequence shown here is derived from an EMBL/GenBank/DDBJ whole genome shotgun (WGS) entry which is preliminary data.</text>
</comment>
<reference evidence="2 3" key="2">
    <citation type="journal article" date="2015" name="Stand. Genomic Sci.">
        <title>High quality draft genomic sequence of Arenimonas donghaensis DSM 18148(T).</title>
        <authorList>
            <person name="Chen F."/>
            <person name="Wang H."/>
            <person name="Cao Y."/>
            <person name="Li X."/>
            <person name="Wang G."/>
        </authorList>
    </citation>
    <scope>NUCLEOTIDE SEQUENCE [LARGE SCALE GENOMIC DNA]</scope>
    <source>
        <strain evidence="2 3">HO3-R19</strain>
    </source>
</reference>